<name>A0A1X7A2M0_9RHOB</name>
<dbReference type="Gene3D" id="1.25.40.10">
    <property type="entry name" value="Tetratricopeptide repeat domain"/>
    <property type="match status" value="1"/>
</dbReference>
<dbReference type="Pfam" id="PF00211">
    <property type="entry name" value="Guanylate_cyc"/>
    <property type="match status" value="1"/>
</dbReference>
<dbReference type="Pfam" id="PF13432">
    <property type="entry name" value="TPR_16"/>
    <property type="match status" value="1"/>
</dbReference>
<keyword evidence="1" id="KW-0802">TPR repeat</keyword>
<keyword evidence="2" id="KW-0812">Transmembrane</keyword>
<dbReference type="PROSITE" id="PS50125">
    <property type="entry name" value="GUANYLATE_CYCLASE_2"/>
    <property type="match status" value="1"/>
</dbReference>
<evidence type="ECO:0000256" key="1">
    <source>
        <dbReference type="PROSITE-ProRule" id="PRU00339"/>
    </source>
</evidence>
<keyword evidence="5" id="KW-1185">Reference proteome</keyword>
<keyword evidence="2" id="KW-0472">Membrane</keyword>
<dbReference type="RefSeq" id="WP_085807369.1">
    <property type="nucleotide sequence ID" value="NZ_FWFX01000015.1"/>
</dbReference>
<evidence type="ECO:0000256" key="2">
    <source>
        <dbReference type="SAM" id="Phobius"/>
    </source>
</evidence>
<dbReference type="PANTHER" id="PTHR43081:SF19">
    <property type="entry name" value="PH-SENSITIVE ADENYLATE CYCLASE RV1264"/>
    <property type="match status" value="1"/>
</dbReference>
<accession>A0A1X7A2M0</accession>
<organism evidence="4 5">
    <name type="scientific">Roseovarius albus</name>
    <dbReference type="NCBI Taxonomy" id="1247867"/>
    <lineage>
        <taxon>Bacteria</taxon>
        <taxon>Pseudomonadati</taxon>
        <taxon>Pseudomonadota</taxon>
        <taxon>Alphaproteobacteria</taxon>
        <taxon>Rhodobacterales</taxon>
        <taxon>Roseobacteraceae</taxon>
        <taxon>Roseovarius</taxon>
    </lineage>
</organism>
<dbReference type="GO" id="GO:0006171">
    <property type="term" value="P:cAMP biosynthetic process"/>
    <property type="evidence" value="ECO:0007669"/>
    <property type="project" value="TreeGrafter"/>
</dbReference>
<dbReference type="OrthoDB" id="54411at2"/>
<dbReference type="SUPFAM" id="SSF48452">
    <property type="entry name" value="TPR-like"/>
    <property type="match status" value="1"/>
</dbReference>
<dbReference type="InterPro" id="IPR019734">
    <property type="entry name" value="TPR_rpt"/>
</dbReference>
<dbReference type="Gene3D" id="3.30.70.1230">
    <property type="entry name" value="Nucleotide cyclase"/>
    <property type="match status" value="1"/>
</dbReference>
<dbReference type="Pfam" id="PF13181">
    <property type="entry name" value="TPR_8"/>
    <property type="match status" value="1"/>
</dbReference>
<dbReference type="EMBL" id="FWFX01000015">
    <property type="protein sequence ID" value="SLN68829.1"/>
    <property type="molecule type" value="Genomic_DNA"/>
</dbReference>
<dbReference type="CDD" id="cd07302">
    <property type="entry name" value="CHD"/>
    <property type="match status" value="1"/>
</dbReference>
<dbReference type="GO" id="GO:0035556">
    <property type="term" value="P:intracellular signal transduction"/>
    <property type="evidence" value="ECO:0007669"/>
    <property type="project" value="InterPro"/>
</dbReference>
<dbReference type="Gene3D" id="3.40.50.10070">
    <property type="entry name" value="TolB, N-terminal domain"/>
    <property type="match status" value="1"/>
</dbReference>
<evidence type="ECO:0000313" key="5">
    <source>
        <dbReference type="Proteomes" id="UP000193061"/>
    </source>
</evidence>
<gene>
    <name evidence="4" type="ORF">ROA7450_03707</name>
</gene>
<dbReference type="PROSITE" id="PS50005">
    <property type="entry name" value="TPR"/>
    <property type="match status" value="1"/>
</dbReference>
<keyword evidence="2" id="KW-1133">Transmembrane helix</keyword>
<dbReference type="InterPro" id="IPR001054">
    <property type="entry name" value="A/G_cyclase"/>
</dbReference>
<reference evidence="4 5" key="1">
    <citation type="submission" date="2017-03" db="EMBL/GenBank/DDBJ databases">
        <authorList>
            <person name="Afonso C.L."/>
            <person name="Miller P.J."/>
            <person name="Scott M.A."/>
            <person name="Spackman E."/>
            <person name="Goraichik I."/>
            <person name="Dimitrov K.M."/>
            <person name="Suarez D.L."/>
            <person name="Swayne D.E."/>
        </authorList>
    </citation>
    <scope>NUCLEOTIDE SEQUENCE [LARGE SCALE GENOMIC DNA]</scope>
    <source>
        <strain evidence="4 5">CECT 7450</strain>
    </source>
</reference>
<dbReference type="Proteomes" id="UP000193061">
    <property type="component" value="Unassembled WGS sequence"/>
</dbReference>
<feature type="repeat" description="TPR" evidence="1">
    <location>
        <begin position="460"/>
        <end position="493"/>
    </location>
</feature>
<evidence type="ECO:0000313" key="4">
    <source>
        <dbReference type="EMBL" id="SLN68829.1"/>
    </source>
</evidence>
<dbReference type="InterPro" id="IPR050697">
    <property type="entry name" value="Adenylyl/Guanylyl_Cyclase_3/4"/>
</dbReference>
<protein>
    <submittedName>
        <fullName evidence="4">Invasion protein regulator</fullName>
    </submittedName>
</protein>
<dbReference type="InterPro" id="IPR011990">
    <property type="entry name" value="TPR-like_helical_dom_sf"/>
</dbReference>
<dbReference type="GO" id="GO:0004016">
    <property type="term" value="F:adenylate cyclase activity"/>
    <property type="evidence" value="ECO:0007669"/>
    <property type="project" value="UniProtKB-ARBA"/>
</dbReference>
<dbReference type="PANTHER" id="PTHR43081">
    <property type="entry name" value="ADENYLATE CYCLASE, TERMINAL-DIFFERENTIATION SPECIFIC-RELATED"/>
    <property type="match status" value="1"/>
</dbReference>
<feature type="transmembrane region" description="Helical" evidence="2">
    <location>
        <begin position="193"/>
        <end position="213"/>
    </location>
</feature>
<proteinExistence type="predicted"/>
<feature type="domain" description="Guanylate cyclase" evidence="3">
    <location>
        <begin position="7"/>
        <end position="122"/>
    </location>
</feature>
<dbReference type="SUPFAM" id="SSF52964">
    <property type="entry name" value="TolB, N-terminal domain"/>
    <property type="match status" value="1"/>
</dbReference>
<sequence>MERRLTAIIAADVVGYSRLIRENEVGTLESIKAHREDLIEPIVSARKGRIVKLMGDGLLIEFASAVEAVQCAIEFQHFIGLKNKDVLEKDQIHYRIGINVGDIVVENDDIYGDGVNVASRLEGLAVPDGIYMAASVYDQVKDKLDLNIKDLGLHEVKNIAEPINVFSLLLDDKAMALVSPIPQPVAPARRSRLVAIVVAVAFAIGGMVLWQSWDDSNQSSDTADLSTVPLTGKPSIAVLAFDNLNSDPEHDYLSDSFSENIITALSRFVDFFVISRNSSFTYKDQPVKVQQVAKELGVRYVVEGSVQILGDKLRVTAQLIDATNGKHLWAESYDRNLEDIFAVQDEVTRTIALTLNENIDLAEYDRLEHQPTDNLNAYELFKRAQEQAFTFTKEGNIRAMELSEKAIELDPNFASAYIELAWAHNFGYRWGWTEITSREESLGLAFEMARKAIKLEPFNFKAHQVLASITVQSGDLEKAASLYEKAISLNPNSAQVLADSIDPLIYSGRADEAVDRMRAAIRLNPHHPDWYLWNLGWAQYFAEDYKGALASIEKMNGVPDRLRRTLAPILLRLGRDDEARTMMGEFLIDNPDYDIEEAKAAPFTDKEFQNRWLDDLRTLGVPENAF</sequence>
<dbReference type="AlphaFoldDB" id="A0A1X7A2M0"/>
<dbReference type="SUPFAM" id="SSF55073">
    <property type="entry name" value="Nucleotide cyclase"/>
    <property type="match status" value="1"/>
</dbReference>
<dbReference type="InterPro" id="IPR029787">
    <property type="entry name" value="Nucleotide_cyclase"/>
</dbReference>
<evidence type="ECO:0000259" key="3">
    <source>
        <dbReference type="PROSITE" id="PS50125"/>
    </source>
</evidence>